<accession>A0A9P4X0V1</accession>
<reference evidence="2" key="1">
    <citation type="submission" date="2019-04" db="EMBL/GenBank/DDBJ databases">
        <title>Sequencing of skin fungus with MAO and IRED activity.</title>
        <authorList>
            <person name="Marsaioli A.J."/>
            <person name="Bonatto J.M.C."/>
            <person name="Reis Junior O."/>
        </authorList>
    </citation>
    <scope>NUCLEOTIDE SEQUENCE</scope>
    <source>
        <strain evidence="2">28M1</strain>
    </source>
</reference>
<gene>
    <name evidence="2" type="ORF">E8E12_009718</name>
</gene>
<evidence type="ECO:0000256" key="1">
    <source>
        <dbReference type="SAM" id="MobiDB-lite"/>
    </source>
</evidence>
<dbReference type="Proteomes" id="UP000758155">
    <property type="component" value="Unassembled WGS sequence"/>
</dbReference>
<dbReference type="EMBL" id="SWKV01000003">
    <property type="protein sequence ID" value="KAF3046972.1"/>
    <property type="molecule type" value="Genomic_DNA"/>
</dbReference>
<dbReference type="AlphaFoldDB" id="A0A9P4X0V1"/>
<sequence>MQPPTPNRPISDTIFEAVQTLRPHPRIRHMSAPAPDTYPRHTVTPDTDRCSTPSGTTVVDRPETPHLYTSKWQHEVATGRMLGSLTRLETSICSISGSMSPKSNPLSPKSLVGRAKELLIARTPKTPKTPKTPQTPDTPRAEAPWVAVEKGSWDSLRSGFYSKKQVFEFSAISDEPPQIAPLRPVSKFLPDLTIFVPGNDVASEFVVEHSSIENGDEAFNEFSETSYNGSSVFAPLRLCSSIVDSVSRREGTTAETTFYTAGETSFYYTLTAEEDDNVFTSSYEAFHTQRPMTKFMAKLQDAMDSNCGYKIPSVVSSEVGSALYTPSPSPKLRHTALNYTRGVRPGSLRTQYSKAEPEFPVLTEGVPKTWQLNEKGSTRKLRVAPSLEDGLHADNLEAFQENATVEAAAIVHVEPDVVNIRRSEALAQLESRDLDVSDQEESDSDLVPAPLAPKPRPAHSPSVIGTDYDVSTTPIEILRTIGFSAAYGDAKCTELASGLYETLTESDSSAKEYGWDGRKQRLLLQSRLLAELKVLVQYGFMRDEVFGVIRGQIFPTGTTEMMSNDDFENYIRRAVSGHTLAEDRAGEILELAINDEDQEFKQTSPEDEVFFQREPFNEQGFKYDVSSSDECYERLGSLLSTAGTSEHWELPSSPEPEPRLTWWRSPFMSKMVRLFRIGYRKPIA</sequence>
<evidence type="ECO:0000313" key="3">
    <source>
        <dbReference type="Proteomes" id="UP000758155"/>
    </source>
</evidence>
<feature type="region of interest" description="Disordered" evidence="1">
    <location>
        <begin position="27"/>
        <end position="57"/>
    </location>
</feature>
<keyword evidence="3" id="KW-1185">Reference proteome</keyword>
<comment type="caution">
    <text evidence="2">The sequence shown here is derived from an EMBL/GenBank/DDBJ whole genome shotgun (WGS) entry which is preliminary data.</text>
</comment>
<organism evidence="2 3">
    <name type="scientific">Didymella heteroderae</name>
    <dbReference type="NCBI Taxonomy" id="1769908"/>
    <lineage>
        <taxon>Eukaryota</taxon>
        <taxon>Fungi</taxon>
        <taxon>Dikarya</taxon>
        <taxon>Ascomycota</taxon>
        <taxon>Pezizomycotina</taxon>
        <taxon>Dothideomycetes</taxon>
        <taxon>Pleosporomycetidae</taxon>
        <taxon>Pleosporales</taxon>
        <taxon>Pleosporineae</taxon>
        <taxon>Didymellaceae</taxon>
        <taxon>Didymella</taxon>
    </lineage>
</organism>
<dbReference type="OrthoDB" id="3780707at2759"/>
<feature type="region of interest" description="Disordered" evidence="1">
    <location>
        <begin position="431"/>
        <end position="465"/>
    </location>
</feature>
<name>A0A9P4X0V1_9PLEO</name>
<evidence type="ECO:0000313" key="2">
    <source>
        <dbReference type="EMBL" id="KAF3046972.1"/>
    </source>
</evidence>
<proteinExistence type="predicted"/>
<protein>
    <submittedName>
        <fullName evidence="2">Uncharacterized protein</fullName>
    </submittedName>
</protein>